<dbReference type="FunFam" id="3.30.160.20:FF:000001">
    <property type="entry name" value="30S ribosomal protein S5"/>
    <property type="match status" value="1"/>
</dbReference>
<evidence type="ECO:0000259" key="10">
    <source>
        <dbReference type="PROSITE" id="PS50881"/>
    </source>
</evidence>
<accession>H5SGN6</accession>
<dbReference type="Pfam" id="PF03719">
    <property type="entry name" value="Ribosomal_S5_C"/>
    <property type="match status" value="1"/>
</dbReference>
<evidence type="ECO:0000256" key="8">
    <source>
        <dbReference type="HAMAP-Rule" id="MF_01307"/>
    </source>
</evidence>
<dbReference type="GO" id="GO:0005737">
    <property type="term" value="C:cytoplasm"/>
    <property type="evidence" value="ECO:0007669"/>
    <property type="project" value="UniProtKB-ARBA"/>
</dbReference>
<dbReference type="SUPFAM" id="SSF54211">
    <property type="entry name" value="Ribosomal protein S5 domain 2-like"/>
    <property type="match status" value="1"/>
</dbReference>
<dbReference type="Pfam" id="PF00333">
    <property type="entry name" value="Ribosomal_S5"/>
    <property type="match status" value="1"/>
</dbReference>
<dbReference type="PROSITE" id="PS00585">
    <property type="entry name" value="RIBOSOMAL_S5"/>
    <property type="match status" value="1"/>
</dbReference>
<gene>
    <name evidence="8" type="primary">rpsE</name>
    <name evidence="11" type="ORF">HGMM_F27B02C24</name>
</gene>
<reference evidence="11" key="1">
    <citation type="journal article" date="2005" name="Environ. Microbiol.">
        <title>Genetic and functional properties of uncultivated thermophilic crenarchaeotes from a subsurface gold mine as revealed by analysis of genome fragments.</title>
        <authorList>
            <person name="Nunoura T."/>
            <person name="Hirayama H."/>
            <person name="Takami H."/>
            <person name="Oida H."/>
            <person name="Nishi S."/>
            <person name="Shimamura S."/>
            <person name="Suzuki Y."/>
            <person name="Inagaki F."/>
            <person name="Takai K."/>
            <person name="Nealson K.H."/>
            <person name="Horikoshi K."/>
        </authorList>
    </citation>
    <scope>NUCLEOTIDE SEQUENCE</scope>
</reference>
<evidence type="ECO:0000256" key="3">
    <source>
        <dbReference type="ARBA" id="ARBA00022730"/>
    </source>
</evidence>
<dbReference type="SUPFAM" id="SSF54768">
    <property type="entry name" value="dsRNA-binding domain-like"/>
    <property type="match status" value="1"/>
</dbReference>
<dbReference type="GO" id="GO:0019843">
    <property type="term" value="F:rRNA binding"/>
    <property type="evidence" value="ECO:0007669"/>
    <property type="project" value="UniProtKB-UniRule"/>
</dbReference>
<dbReference type="InterPro" id="IPR020568">
    <property type="entry name" value="Ribosomal_Su5_D2-typ_SF"/>
</dbReference>
<dbReference type="InterPro" id="IPR018192">
    <property type="entry name" value="Ribosomal_uS5_N_CS"/>
</dbReference>
<dbReference type="PANTHER" id="PTHR48277:SF1">
    <property type="entry name" value="MITOCHONDRIAL RIBOSOMAL PROTEIN S5"/>
    <property type="match status" value="1"/>
</dbReference>
<keyword evidence="5 8" id="KW-0689">Ribosomal protein</keyword>
<name>H5SGN6_9BACT</name>
<evidence type="ECO:0000256" key="7">
    <source>
        <dbReference type="ARBA" id="ARBA00035255"/>
    </source>
</evidence>
<evidence type="ECO:0000256" key="1">
    <source>
        <dbReference type="ARBA" id="ARBA00003093"/>
    </source>
</evidence>
<dbReference type="InterPro" id="IPR014721">
    <property type="entry name" value="Ribsml_uS5_D2-typ_fold_subgr"/>
</dbReference>
<evidence type="ECO:0000256" key="5">
    <source>
        <dbReference type="ARBA" id="ARBA00022980"/>
    </source>
</evidence>
<organism evidence="11">
    <name type="scientific">uncultured Chlorobiota bacterium</name>
    <dbReference type="NCBI Taxonomy" id="156405"/>
    <lineage>
        <taxon>Bacteria</taxon>
        <taxon>Pseudomonadati</taxon>
        <taxon>Chlorobiota</taxon>
        <taxon>environmental samples</taxon>
    </lineage>
</organism>
<dbReference type="EMBL" id="AP011715">
    <property type="protein sequence ID" value="BAL55322.1"/>
    <property type="molecule type" value="Genomic_DNA"/>
</dbReference>
<protein>
    <recommendedName>
        <fullName evidence="7 8">Small ribosomal subunit protein uS5</fullName>
    </recommendedName>
</protein>
<evidence type="ECO:0000256" key="2">
    <source>
        <dbReference type="ARBA" id="ARBA00008945"/>
    </source>
</evidence>
<comment type="function">
    <text evidence="1 8">Located at the back of the 30S subunit body where it stabilizes the conformation of the head with respect to the body.</text>
</comment>
<dbReference type="InterPro" id="IPR005324">
    <property type="entry name" value="Ribosomal_uS5_C"/>
</dbReference>
<dbReference type="InterPro" id="IPR013810">
    <property type="entry name" value="Ribosomal_uS5_N"/>
</dbReference>
<dbReference type="GO" id="GO:0015935">
    <property type="term" value="C:small ribosomal subunit"/>
    <property type="evidence" value="ECO:0007669"/>
    <property type="project" value="InterPro"/>
</dbReference>
<comment type="subunit">
    <text evidence="8">Part of the 30S ribosomal subunit. Contacts proteins S4 and S8.</text>
</comment>
<dbReference type="GO" id="GO:0006412">
    <property type="term" value="P:translation"/>
    <property type="evidence" value="ECO:0007669"/>
    <property type="project" value="UniProtKB-UniRule"/>
</dbReference>
<dbReference type="NCBIfam" id="TIGR01021">
    <property type="entry name" value="rpsE_bact"/>
    <property type="match status" value="1"/>
</dbReference>
<dbReference type="InterPro" id="IPR005712">
    <property type="entry name" value="Ribosomal_uS5_bac-type"/>
</dbReference>
<dbReference type="Gene3D" id="3.30.230.10">
    <property type="match status" value="1"/>
</dbReference>
<dbReference type="HAMAP" id="MF_01307_B">
    <property type="entry name" value="Ribosomal_uS5_B"/>
    <property type="match status" value="1"/>
</dbReference>
<keyword evidence="4 8" id="KW-0694">RNA-binding</keyword>
<dbReference type="InterPro" id="IPR000851">
    <property type="entry name" value="Ribosomal_uS5"/>
</dbReference>
<dbReference type="Gene3D" id="3.30.160.20">
    <property type="match status" value="1"/>
</dbReference>
<sequence length="191" mass="20199">MGRFLKTPRLRVPAELELKEKLVYVGRTAKVVAGGRRFSFTALVVVGDGNGHVGFGMGKASEVTDAVAKATEAARKSIIKVQLHGTTIPHEVFAKYKAAKVLLRPAARGTGVIAAGGVRAVLELAGIQDVLTKCLGSTNPHNVVKATLKALMMLEDAHSVARRLGIPVEKLLSGQRQAEHHGSEAQDHAGT</sequence>
<evidence type="ECO:0000313" key="11">
    <source>
        <dbReference type="EMBL" id="BAL55322.1"/>
    </source>
</evidence>
<comment type="domain">
    <text evidence="8">The N-terminal domain interacts with the head of the 30S subunit; the C-terminal domain interacts with the body and contacts protein S4. The interaction surface between S4 and S5 is involved in control of translational fidelity.</text>
</comment>
<dbReference type="FunFam" id="3.30.230.10:FF:000002">
    <property type="entry name" value="30S ribosomal protein S5"/>
    <property type="match status" value="1"/>
</dbReference>
<feature type="domain" description="S5 DRBM" evidence="10">
    <location>
        <begin position="18"/>
        <end position="81"/>
    </location>
</feature>
<proteinExistence type="inferred from homology"/>
<evidence type="ECO:0000256" key="4">
    <source>
        <dbReference type="ARBA" id="ARBA00022884"/>
    </source>
</evidence>
<dbReference type="AlphaFoldDB" id="H5SGN6"/>
<comment type="similarity">
    <text evidence="2 8 9">Belongs to the universal ribosomal protein uS5 family.</text>
</comment>
<evidence type="ECO:0000256" key="6">
    <source>
        <dbReference type="ARBA" id="ARBA00023274"/>
    </source>
</evidence>
<keyword evidence="3 8" id="KW-0699">rRNA-binding</keyword>
<keyword evidence="6 8" id="KW-0687">Ribonucleoprotein</keyword>
<dbReference type="PANTHER" id="PTHR48277">
    <property type="entry name" value="MITOCHONDRIAL RIBOSOMAL PROTEIN S5"/>
    <property type="match status" value="1"/>
</dbReference>
<comment type="function">
    <text evidence="8">With S4 and S12 plays an important role in translational accuracy.</text>
</comment>
<dbReference type="GO" id="GO:0003735">
    <property type="term" value="F:structural constituent of ribosome"/>
    <property type="evidence" value="ECO:0007669"/>
    <property type="project" value="UniProtKB-UniRule"/>
</dbReference>
<dbReference type="GO" id="GO:0042254">
    <property type="term" value="P:ribosome biogenesis"/>
    <property type="evidence" value="ECO:0007669"/>
    <property type="project" value="UniProtKB-ARBA"/>
</dbReference>
<dbReference type="PROSITE" id="PS50881">
    <property type="entry name" value="S5_DSRBD"/>
    <property type="match status" value="1"/>
</dbReference>
<reference evidence="11" key="2">
    <citation type="journal article" date="2012" name="PLoS ONE">
        <title>A Deeply Branching Thermophilic Bacterium with an Ancient Acetyl-CoA Pathway Dominates a Subsurface Ecosystem.</title>
        <authorList>
            <person name="Takami H."/>
            <person name="Noguchi H."/>
            <person name="Takaki Y."/>
            <person name="Uchiyama I."/>
            <person name="Toyoda A."/>
            <person name="Nishi S."/>
            <person name="Chee G.-J."/>
            <person name="Arai W."/>
            <person name="Nunoura T."/>
            <person name="Itoh T."/>
            <person name="Hattori M."/>
            <person name="Takai K."/>
        </authorList>
    </citation>
    <scope>NUCLEOTIDE SEQUENCE</scope>
</reference>
<evidence type="ECO:0000256" key="9">
    <source>
        <dbReference type="RuleBase" id="RU003823"/>
    </source>
</evidence>